<feature type="region of interest" description="Disordered" evidence="1">
    <location>
        <begin position="727"/>
        <end position="746"/>
    </location>
</feature>
<feature type="domain" description="PH" evidence="2">
    <location>
        <begin position="6"/>
        <end position="121"/>
    </location>
</feature>
<organism evidence="3 4">
    <name type="scientific">Batillaria attramentaria</name>
    <dbReference type="NCBI Taxonomy" id="370345"/>
    <lineage>
        <taxon>Eukaryota</taxon>
        <taxon>Metazoa</taxon>
        <taxon>Spiralia</taxon>
        <taxon>Lophotrochozoa</taxon>
        <taxon>Mollusca</taxon>
        <taxon>Gastropoda</taxon>
        <taxon>Caenogastropoda</taxon>
        <taxon>Sorbeoconcha</taxon>
        <taxon>Cerithioidea</taxon>
        <taxon>Batillariidae</taxon>
        <taxon>Batillaria</taxon>
    </lineage>
</organism>
<dbReference type="Pfam" id="PF00169">
    <property type="entry name" value="PH"/>
    <property type="match status" value="1"/>
</dbReference>
<name>A0ABD0M3C8_9CAEN</name>
<feature type="region of interest" description="Disordered" evidence="1">
    <location>
        <begin position="288"/>
        <end position="391"/>
    </location>
</feature>
<feature type="compositionally biased region" description="Polar residues" evidence="1">
    <location>
        <begin position="793"/>
        <end position="805"/>
    </location>
</feature>
<accession>A0ABD0M3C8</accession>
<evidence type="ECO:0000256" key="1">
    <source>
        <dbReference type="SAM" id="MobiDB-lite"/>
    </source>
</evidence>
<feature type="compositionally biased region" description="Polar residues" evidence="1">
    <location>
        <begin position="469"/>
        <end position="482"/>
    </location>
</feature>
<feature type="region of interest" description="Disordered" evidence="1">
    <location>
        <begin position="682"/>
        <end position="709"/>
    </location>
</feature>
<dbReference type="SMART" id="SM00233">
    <property type="entry name" value="PH"/>
    <property type="match status" value="1"/>
</dbReference>
<dbReference type="InterPro" id="IPR001849">
    <property type="entry name" value="PH_domain"/>
</dbReference>
<feature type="region of interest" description="Disordered" evidence="1">
    <location>
        <begin position="818"/>
        <end position="856"/>
    </location>
</feature>
<dbReference type="InterPro" id="IPR050996">
    <property type="entry name" value="Docking_Protein_DOK"/>
</dbReference>
<feature type="compositionally biased region" description="Polar residues" evidence="1">
    <location>
        <begin position="357"/>
        <end position="367"/>
    </location>
</feature>
<dbReference type="PANTHER" id="PTHR21258">
    <property type="entry name" value="DOCKING PROTEIN RELATED"/>
    <property type="match status" value="1"/>
</dbReference>
<reference evidence="3 4" key="1">
    <citation type="journal article" date="2023" name="Sci. Data">
        <title>Genome assembly of the Korean intertidal mud-creeper Batillaria attramentaria.</title>
        <authorList>
            <person name="Patra A.K."/>
            <person name="Ho P.T."/>
            <person name="Jun S."/>
            <person name="Lee S.J."/>
            <person name="Kim Y."/>
            <person name="Won Y.J."/>
        </authorList>
    </citation>
    <scope>NUCLEOTIDE SEQUENCE [LARGE SCALE GENOMIC DNA]</scope>
    <source>
        <strain evidence="3">Wonlab-2016</strain>
    </source>
</reference>
<comment type="caution">
    <text evidence="3">The sequence shown here is derived from an EMBL/GenBank/DDBJ whole genome shotgun (WGS) entry which is preliminary data.</text>
</comment>
<dbReference type="Gene3D" id="2.30.29.30">
    <property type="entry name" value="Pleckstrin-homology domain (PH domain)/Phosphotyrosine-binding domain (PTB)"/>
    <property type="match status" value="3"/>
</dbReference>
<dbReference type="SMART" id="SM01244">
    <property type="entry name" value="IRS"/>
    <property type="match status" value="1"/>
</dbReference>
<gene>
    <name evidence="3" type="ORF">BaRGS_00003029</name>
</gene>
<dbReference type="InterPro" id="IPR011993">
    <property type="entry name" value="PH-like_dom_sf"/>
</dbReference>
<feature type="compositionally biased region" description="Low complexity" evidence="1">
    <location>
        <begin position="174"/>
        <end position="211"/>
    </location>
</feature>
<dbReference type="CDD" id="cd00821">
    <property type="entry name" value="PH"/>
    <property type="match status" value="1"/>
</dbReference>
<feature type="compositionally biased region" description="Gly residues" evidence="1">
    <location>
        <begin position="322"/>
        <end position="331"/>
    </location>
</feature>
<evidence type="ECO:0000313" key="4">
    <source>
        <dbReference type="Proteomes" id="UP001519460"/>
    </source>
</evidence>
<protein>
    <recommendedName>
        <fullName evidence="2">PH domain-containing protein</fullName>
    </recommendedName>
</protein>
<dbReference type="PROSITE" id="PS50003">
    <property type="entry name" value="PH_DOMAIN"/>
    <property type="match status" value="1"/>
</dbReference>
<feature type="region of interest" description="Disordered" evidence="1">
    <location>
        <begin position="454"/>
        <end position="530"/>
    </location>
</feature>
<dbReference type="PANTHER" id="PTHR21258:SF62">
    <property type="entry name" value="INSULIN RECEPTOR SUBSTRATE 1"/>
    <property type="match status" value="1"/>
</dbReference>
<feature type="compositionally biased region" description="Low complexity" evidence="1">
    <location>
        <begin position="835"/>
        <end position="847"/>
    </location>
</feature>
<dbReference type="AlphaFoldDB" id="A0ABD0M3C8"/>
<proteinExistence type="predicted"/>
<keyword evidence="4" id="KW-1185">Reference proteome</keyword>
<dbReference type="Proteomes" id="UP001519460">
    <property type="component" value="Unassembled WGS sequence"/>
</dbReference>
<dbReference type="EMBL" id="JACVVK020000009">
    <property type="protein sequence ID" value="KAK7505758.1"/>
    <property type="molecule type" value="Genomic_DNA"/>
</dbReference>
<feature type="region of interest" description="Disordered" evidence="1">
    <location>
        <begin position="775"/>
        <end position="805"/>
    </location>
</feature>
<evidence type="ECO:0000259" key="2">
    <source>
        <dbReference type="PROSITE" id="PS50003"/>
    </source>
</evidence>
<sequence>MADDSPAQKCGYLEIKQSSKVRGRKLKTWRKRWLVVTKMSDLAAGTFAAKVDVYADENSWRQGRSDRMTFVLDHVTDVQLASSKTHPFAFEIVETEPVLVLSGASEMESYHWMSTLRQIFFDADKDNESDMYVVTVQPSADSERVGLEGQYTMRISTDSITLFSKSSTNTLDQPSSPSSPTVTQPLSHGSRGSSKSLNSRRSSAGSRLDTSGEGGSDEGSETEEISWRLAMLKHFNVEKDSKTGQPWVFVLDCGPNSPSGEASLRFLSQKAQQILKSVRRCISIAMATKQRAGRQSAENRSRTESVLTVSGYQRILDHSGRGLDGGGGAGSGAAEEPREVVRTRSQRSGSGSSSSTLENIPSPTSSGGDFDLGSTGTPDGLDTDNGAQKLPPRVHRVSVHSLTGSFSNPLTDLFGSDVVRMRTYSMTSERPRTSASVCSGDSGVVVTDAGMVGADTFARPSPPGDQRKGSNSFDSAVSSLSVESAPRKISDAGDLSQEFPRPLPPEPDSSQRGEGKLSHDSSSSNIYQDIDSVVRATRRASTFGLGMGKRRHSTGDVRKENDYEEVEALKGVVPAASVMTVADTPPELPARPATLLAQKKSKSVHGNKIAAGFNYVFGPRTPARSRNPSGDYDRAISRSGSSEVYWTIPEPDGDTRLLHRRQSSDVTPALSSRLDLLLELEPTTHKSRPQPTESGGPPPTASFSLWADDDSENSNYTSMTRNLLTFSDTDLPKHNEAAGSGKGGASDTKSALMDFFLDDTSFHSNPMVTGELKLGQPGAATADGTAGGAKTGNSGSPAPQFSGQTGWVHFPDNFADSLPPANNSASTDPWGMALPASPASVSSAQGAGPVGGARRGTGITAKVEGVYIDMRRDASGGEGQDSGGGEYVAPGDITKDEAFFNFFLFQ</sequence>
<feature type="region of interest" description="Disordered" evidence="1">
    <location>
        <begin position="166"/>
        <end position="222"/>
    </location>
</feature>
<feature type="compositionally biased region" description="Low complexity" evidence="1">
    <location>
        <begin position="346"/>
        <end position="356"/>
    </location>
</feature>
<dbReference type="SUPFAM" id="SSF50729">
    <property type="entry name" value="PH domain-like"/>
    <property type="match status" value="1"/>
</dbReference>
<feature type="compositionally biased region" description="Basic and acidic residues" evidence="1">
    <location>
        <begin position="509"/>
        <end position="519"/>
    </location>
</feature>
<evidence type="ECO:0000313" key="3">
    <source>
        <dbReference type="EMBL" id="KAK7505758.1"/>
    </source>
</evidence>